<feature type="compositionally biased region" description="Pro residues" evidence="2">
    <location>
        <begin position="998"/>
        <end position="1009"/>
    </location>
</feature>
<dbReference type="Proteomes" id="UP001356095">
    <property type="component" value="Unassembled WGS sequence"/>
</dbReference>
<evidence type="ECO:0000256" key="2">
    <source>
        <dbReference type="SAM" id="MobiDB-lite"/>
    </source>
</evidence>
<sequence length="1206" mass="129514">MAWLTVLGPSEEQVEYRLSEQCGCDRTAAPEHDQEQQDAALDYRLQGADRPITRIGSGWEELGYEAGQALRTGADYDSVRAVMGGADPTTGQQLVAPKMAVDPRAKLAAAPLVAAVEAVAAAAHTTPAALLAHSARSAARFARLVRGLARDGEGHRAPIKDLRPIAAAAGVDLDVLYDAEVLAVAREHADAKVRLGNRGYDLVLNMPKSVSVLYGLADPATAARIEELYLRAVSETVDAVQGWCAYGVAGHHGDGRTAERVDSSGLLGTVTLHRTARPVDGQVGDPHLHAHVMIANMVRCDDGQWRTVASGGRDLHRHVQAAGEMAKARVRDLLAAELGVEWERCAHSGEWEIAGIDQDVRGVFSRRAEQVRAVAGDGASAGEQRAQARKSAHAKQDVTQADLRTAWVERATDARINPYAVVAEALWRGWGGSAGAPVRPRGPGPDVDEVAAQVWDPEHGVTAHAKTTTRAKVLAAVADAYPDGIASRAALEALTDAVLDHPMAVRLPAQGPSPLSHADRYTSVDLVHAERAITAAATMRRDSGAGVVPGETVKKALAVWQKARGFALSVEQCRVVVRLLMDGHGLDMVQGVAGAGKTSIMSAARACWEAAGLRVEGAAVAAVAAEGLRAEAGITARTVASWLQRIEGGRGLEGVDVLVLDEAAMVADRDLAVLVGAASRTGTKIVGIGDEQQLRPVGAGGSFARVHQLLDGETLTENRRQRTEVDRAALQVWRQGAHRSALALWSEHGRIHAPTDLEAAYGRMAAAWWADRQAYLDSPHEAIGRVLMLAATNRDVHRLNTLTRAIARTENTLTGDDVTFRVRGGDRLALAVGDQVRVRRNDYRSHRDPARADVLNGHRALVVDVHATRGARIEWRQHGEIKREWISPDQIGSGHLVHGYAITVAAAQGLTCDRAHVLGLGADANTLYPAMSRARDRVELYLPAADLRSEEDQLRHGPAADEREELARVLAAYTRTLAPAAEVMVTDELPVEASGAGAPPPPAPAPEPEPVPEREPGPDPARERVEDLAARLAQARAQAAAAETLLRQRRTEAELAEERARLGRVRLMWQGAAPGAAREAAYDAGRERSAAIDHDLRASAAVRGLEKALHAAEREYAQRQTQIRKLEPYAASQGITRSGLHALDTQDLADLEAAYRALQNEERDQAWRNAMRVDRKVVPRPPKSKTPGPHRYPAPEAPRRGYGYGR</sequence>
<keyword evidence="1" id="KW-0175">Coiled coil</keyword>
<evidence type="ECO:0000313" key="4">
    <source>
        <dbReference type="EMBL" id="MEE2041551.1"/>
    </source>
</evidence>
<feature type="region of interest" description="Disordered" evidence="2">
    <location>
        <begin position="1166"/>
        <end position="1206"/>
    </location>
</feature>
<dbReference type="Gene3D" id="3.40.50.300">
    <property type="entry name" value="P-loop containing nucleotide triphosphate hydrolases"/>
    <property type="match status" value="2"/>
</dbReference>
<feature type="region of interest" description="Disordered" evidence="2">
    <location>
        <begin position="375"/>
        <end position="395"/>
    </location>
</feature>
<organism evidence="4 5">
    <name type="scientific">Nocardiopsis codii</name>
    <dbReference type="NCBI Taxonomy" id="3065942"/>
    <lineage>
        <taxon>Bacteria</taxon>
        <taxon>Bacillati</taxon>
        <taxon>Actinomycetota</taxon>
        <taxon>Actinomycetes</taxon>
        <taxon>Streptosporangiales</taxon>
        <taxon>Nocardiopsidaceae</taxon>
        <taxon>Nocardiopsis</taxon>
    </lineage>
</organism>
<keyword evidence="5" id="KW-1185">Reference proteome</keyword>
<dbReference type="Pfam" id="PF13604">
    <property type="entry name" value="AAA_30"/>
    <property type="match status" value="1"/>
</dbReference>
<feature type="coiled-coil region" evidence="1">
    <location>
        <begin position="1102"/>
        <end position="1161"/>
    </location>
</feature>
<name>A0ABU7KH36_9ACTN</name>
<gene>
    <name evidence="4" type="primary">mobF</name>
    <name evidence="4" type="ORF">Q8791_30450</name>
</gene>
<feature type="compositionally biased region" description="Basic and acidic residues" evidence="2">
    <location>
        <begin position="1011"/>
        <end position="1023"/>
    </location>
</feature>
<feature type="compositionally biased region" description="Basic and acidic residues" evidence="2">
    <location>
        <begin position="1166"/>
        <end position="1177"/>
    </location>
</feature>
<dbReference type="EMBL" id="JAUZMY010000054">
    <property type="protein sequence ID" value="MEE2041551.1"/>
    <property type="molecule type" value="Genomic_DNA"/>
</dbReference>
<feature type="coiled-coil region" evidence="1">
    <location>
        <begin position="1025"/>
        <end position="1059"/>
    </location>
</feature>
<comment type="caution">
    <text evidence="4">The sequence shown here is derived from an EMBL/GenBank/DDBJ whole genome shotgun (WGS) entry which is preliminary data.</text>
</comment>
<dbReference type="CDD" id="cd18809">
    <property type="entry name" value="SF1_C_RecD"/>
    <property type="match status" value="1"/>
</dbReference>
<feature type="domain" description="TrwC relaxase" evidence="3">
    <location>
        <begin position="35"/>
        <end position="413"/>
    </location>
</feature>
<dbReference type="SUPFAM" id="SSF55464">
    <property type="entry name" value="Origin of replication-binding domain, RBD-like"/>
    <property type="match status" value="1"/>
</dbReference>
<proteinExistence type="predicted"/>
<evidence type="ECO:0000313" key="5">
    <source>
        <dbReference type="Proteomes" id="UP001356095"/>
    </source>
</evidence>
<accession>A0ABU7KH36</accession>
<dbReference type="Gene3D" id="2.30.30.940">
    <property type="match status" value="1"/>
</dbReference>
<reference evidence="4 5" key="1">
    <citation type="submission" date="2023-08" db="EMBL/GenBank/DDBJ databases">
        <authorList>
            <person name="Girao M."/>
            <person name="Carvalho M.F."/>
        </authorList>
    </citation>
    <scope>NUCLEOTIDE SEQUENCE [LARGE SCALE GENOMIC DNA]</scope>
    <source>
        <strain evidence="4 5">CT-R113</strain>
    </source>
</reference>
<dbReference type="RefSeq" id="WP_330095308.1">
    <property type="nucleotide sequence ID" value="NZ_JAUZMY010000054.1"/>
</dbReference>
<evidence type="ECO:0000259" key="3">
    <source>
        <dbReference type="Pfam" id="PF08751"/>
    </source>
</evidence>
<feature type="region of interest" description="Disordered" evidence="2">
    <location>
        <begin position="992"/>
        <end position="1023"/>
    </location>
</feature>
<dbReference type="InterPro" id="IPR014862">
    <property type="entry name" value="TrwC"/>
</dbReference>
<dbReference type="Pfam" id="PF08751">
    <property type="entry name" value="TrwC"/>
    <property type="match status" value="1"/>
</dbReference>
<dbReference type="InterPro" id="IPR027417">
    <property type="entry name" value="P-loop_NTPase"/>
</dbReference>
<dbReference type="NCBIfam" id="NF041492">
    <property type="entry name" value="MobF"/>
    <property type="match status" value="1"/>
</dbReference>
<dbReference type="SUPFAM" id="SSF52540">
    <property type="entry name" value="P-loop containing nucleoside triphosphate hydrolases"/>
    <property type="match status" value="2"/>
</dbReference>
<protein>
    <submittedName>
        <fullName evidence="4">MobF family relaxase</fullName>
    </submittedName>
</protein>
<evidence type="ECO:0000256" key="1">
    <source>
        <dbReference type="SAM" id="Coils"/>
    </source>
</evidence>